<dbReference type="AlphaFoldDB" id="X6LZ81"/>
<keyword evidence="2" id="KW-1185">Reference proteome</keyword>
<name>X6LZ81_RETFI</name>
<gene>
    <name evidence="1" type="ORF">RFI_31350</name>
</gene>
<evidence type="ECO:0000313" key="1">
    <source>
        <dbReference type="EMBL" id="ETO06045.1"/>
    </source>
</evidence>
<evidence type="ECO:0000313" key="2">
    <source>
        <dbReference type="Proteomes" id="UP000023152"/>
    </source>
</evidence>
<sequence length="164" mass="18685">MQLKKELDEHLTHEWLHAGQWNLAYVVTIDTFPEHATLLEVVIKLDGSNENEEKEEHVVHLWLPFEHVKVIYPVSTGRGVQATADDLKTQDPQKYVEITDDHLKTSLSDVSLPKNVIILVERKRVTSDKDNKAATVNGQLTFPWPLVKGPGQWKNFQLTSNGNN</sequence>
<accession>X6LZ81</accession>
<organism evidence="1 2">
    <name type="scientific">Reticulomyxa filosa</name>
    <dbReference type="NCBI Taxonomy" id="46433"/>
    <lineage>
        <taxon>Eukaryota</taxon>
        <taxon>Sar</taxon>
        <taxon>Rhizaria</taxon>
        <taxon>Retaria</taxon>
        <taxon>Foraminifera</taxon>
        <taxon>Monothalamids</taxon>
        <taxon>Reticulomyxidae</taxon>
        <taxon>Reticulomyxa</taxon>
    </lineage>
</organism>
<reference evidence="1 2" key="1">
    <citation type="journal article" date="2013" name="Curr. Biol.">
        <title>The Genome of the Foraminiferan Reticulomyxa filosa.</title>
        <authorList>
            <person name="Glockner G."/>
            <person name="Hulsmann N."/>
            <person name="Schleicher M."/>
            <person name="Noegel A.A."/>
            <person name="Eichinger L."/>
            <person name="Gallinger C."/>
            <person name="Pawlowski J."/>
            <person name="Sierra R."/>
            <person name="Euteneuer U."/>
            <person name="Pillet L."/>
            <person name="Moustafa A."/>
            <person name="Platzer M."/>
            <person name="Groth M."/>
            <person name="Szafranski K."/>
            <person name="Schliwa M."/>
        </authorList>
    </citation>
    <scope>NUCLEOTIDE SEQUENCE [LARGE SCALE GENOMIC DNA]</scope>
</reference>
<dbReference type="Proteomes" id="UP000023152">
    <property type="component" value="Unassembled WGS sequence"/>
</dbReference>
<dbReference type="EMBL" id="ASPP01027549">
    <property type="protein sequence ID" value="ETO06045.1"/>
    <property type="molecule type" value="Genomic_DNA"/>
</dbReference>
<protein>
    <submittedName>
        <fullName evidence="1">Uncharacterized protein</fullName>
    </submittedName>
</protein>
<proteinExistence type="predicted"/>
<comment type="caution">
    <text evidence="1">The sequence shown here is derived from an EMBL/GenBank/DDBJ whole genome shotgun (WGS) entry which is preliminary data.</text>
</comment>